<dbReference type="AlphaFoldDB" id="A0A6J4RHY9"/>
<accession>A0A6J4RHY9</accession>
<name>A0A6J4RHY9_9ACTN</name>
<reference evidence="2" key="1">
    <citation type="submission" date="2020-02" db="EMBL/GenBank/DDBJ databases">
        <authorList>
            <person name="Meier V. D."/>
        </authorList>
    </citation>
    <scope>NUCLEOTIDE SEQUENCE</scope>
    <source>
        <strain evidence="2">AVDCRST_MAG30</strain>
    </source>
</reference>
<protein>
    <submittedName>
        <fullName evidence="2">Uncharacterized protein</fullName>
    </submittedName>
</protein>
<organism evidence="2">
    <name type="scientific">uncultured Solirubrobacteraceae bacterium</name>
    <dbReference type="NCBI Taxonomy" id="1162706"/>
    <lineage>
        <taxon>Bacteria</taxon>
        <taxon>Bacillati</taxon>
        <taxon>Actinomycetota</taxon>
        <taxon>Thermoleophilia</taxon>
        <taxon>Solirubrobacterales</taxon>
        <taxon>Solirubrobacteraceae</taxon>
        <taxon>environmental samples</taxon>
    </lineage>
</organism>
<evidence type="ECO:0000256" key="1">
    <source>
        <dbReference type="SAM" id="MobiDB-lite"/>
    </source>
</evidence>
<feature type="region of interest" description="Disordered" evidence="1">
    <location>
        <begin position="59"/>
        <end position="78"/>
    </location>
</feature>
<feature type="compositionally biased region" description="Basic and acidic residues" evidence="1">
    <location>
        <begin position="65"/>
        <end position="78"/>
    </location>
</feature>
<sequence length="78" mass="8452">MPLPASRPRFAFLATLATGVAMLGVSFHGMAGVESDLRAATVDQAPRTTLVAYDRDAWDCPGRPPARDERPRGVDERI</sequence>
<dbReference type="EMBL" id="CADCVS010000064">
    <property type="protein sequence ID" value="CAA9474186.1"/>
    <property type="molecule type" value="Genomic_DNA"/>
</dbReference>
<evidence type="ECO:0000313" key="2">
    <source>
        <dbReference type="EMBL" id="CAA9474186.1"/>
    </source>
</evidence>
<proteinExistence type="predicted"/>
<gene>
    <name evidence="2" type="ORF">AVDCRST_MAG30-331</name>
</gene>